<dbReference type="PROSITE" id="PS50887">
    <property type="entry name" value="GGDEF"/>
    <property type="match status" value="1"/>
</dbReference>
<dbReference type="InterPro" id="IPR043128">
    <property type="entry name" value="Rev_trsase/Diguanyl_cyclase"/>
</dbReference>
<dbReference type="Gene3D" id="3.30.70.270">
    <property type="match status" value="1"/>
</dbReference>
<dbReference type="InterPro" id="IPR050706">
    <property type="entry name" value="Cyclic-di-GMP_PDE-like"/>
</dbReference>
<name>A0A2V1JY10_9BURK</name>
<dbReference type="SMART" id="SM00052">
    <property type="entry name" value="EAL"/>
    <property type="match status" value="1"/>
</dbReference>
<dbReference type="EMBL" id="QETA01000008">
    <property type="protein sequence ID" value="PWF21289.1"/>
    <property type="molecule type" value="Genomic_DNA"/>
</dbReference>
<dbReference type="InterPro" id="IPR029787">
    <property type="entry name" value="Nucleotide_cyclase"/>
</dbReference>
<feature type="domain" description="GGDEF" evidence="2">
    <location>
        <begin position="441"/>
        <end position="588"/>
    </location>
</feature>
<dbReference type="Gene3D" id="3.20.20.450">
    <property type="entry name" value="EAL domain"/>
    <property type="match status" value="1"/>
</dbReference>
<evidence type="ECO:0000259" key="1">
    <source>
        <dbReference type="PROSITE" id="PS50883"/>
    </source>
</evidence>
<protein>
    <submittedName>
        <fullName evidence="3">GGDEF domain-containing protein</fullName>
    </submittedName>
</protein>
<dbReference type="SUPFAM" id="SSF54631">
    <property type="entry name" value="CBS-domain pair"/>
    <property type="match status" value="1"/>
</dbReference>
<dbReference type="InterPro" id="IPR035919">
    <property type="entry name" value="EAL_sf"/>
</dbReference>
<dbReference type="Pfam" id="PF00563">
    <property type="entry name" value="EAL"/>
    <property type="match status" value="1"/>
</dbReference>
<gene>
    <name evidence="3" type="ORF">DD235_15890</name>
</gene>
<comment type="caution">
    <text evidence="3">The sequence shown here is derived from an EMBL/GenBank/DDBJ whole genome shotgun (WGS) entry which is preliminary data.</text>
</comment>
<feature type="domain" description="EAL" evidence="1">
    <location>
        <begin position="8"/>
        <end position="261"/>
    </location>
</feature>
<keyword evidence="4" id="KW-1185">Reference proteome</keyword>
<accession>A0A2V1JY10</accession>
<evidence type="ECO:0000259" key="2">
    <source>
        <dbReference type="PROSITE" id="PS50887"/>
    </source>
</evidence>
<dbReference type="Pfam" id="PF00990">
    <property type="entry name" value="GGDEF"/>
    <property type="match status" value="1"/>
</dbReference>
<dbReference type="SMART" id="SM00267">
    <property type="entry name" value="GGDEF"/>
    <property type="match status" value="1"/>
</dbReference>
<dbReference type="Proteomes" id="UP000245212">
    <property type="component" value="Unassembled WGS sequence"/>
</dbReference>
<dbReference type="SUPFAM" id="SSF55073">
    <property type="entry name" value="Nucleotide cyclase"/>
    <property type="match status" value="1"/>
</dbReference>
<dbReference type="InterPro" id="IPR000160">
    <property type="entry name" value="GGDEF_dom"/>
</dbReference>
<dbReference type="RefSeq" id="WP_109063096.1">
    <property type="nucleotide sequence ID" value="NZ_QETA01000008.1"/>
</dbReference>
<dbReference type="CDD" id="cd04598">
    <property type="entry name" value="CBS_pair_GGDEF_EAL"/>
    <property type="match status" value="1"/>
</dbReference>
<dbReference type="PROSITE" id="PS50883">
    <property type="entry name" value="EAL"/>
    <property type="match status" value="1"/>
</dbReference>
<dbReference type="InterPro" id="IPR046342">
    <property type="entry name" value="CBS_dom_sf"/>
</dbReference>
<dbReference type="GO" id="GO:0071111">
    <property type="term" value="F:cyclic-guanylate-specific phosphodiesterase activity"/>
    <property type="evidence" value="ECO:0007669"/>
    <property type="project" value="InterPro"/>
</dbReference>
<evidence type="ECO:0000313" key="4">
    <source>
        <dbReference type="Proteomes" id="UP000245212"/>
    </source>
</evidence>
<dbReference type="PANTHER" id="PTHR33121:SF76">
    <property type="entry name" value="SIGNALING PROTEIN"/>
    <property type="match status" value="1"/>
</dbReference>
<dbReference type="SUPFAM" id="SSF141868">
    <property type="entry name" value="EAL domain-like"/>
    <property type="match status" value="1"/>
</dbReference>
<dbReference type="CDD" id="cd01948">
    <property type="entry name" value="EAL"/>
    <property type="match status" value="1"/>
</dbReference>
<evidence type="ECO:0000313" key="3">
    <source>
        <dbReference type="EMBL" id="PWF21289.1"/>
    </source>
</evidence>
<dbReference type="NCBIfam" id="TIGR00254">
    <property type="entry name" value="GGDEF"/>
    <property type="match status" value="1"/>
</dbReference>
<dbReference type="AlphaFoldDB" id="A0A2V1JY10"/>
<organism evidence="3 4">
    <name type="scientific">Corticimicrobacter populi</name>
    <dbReference type="NCBI Taxonomy" id="2175229"/>
    <lineage>
        <taxon>Bacteria</taxon>
        <taxon>Pseudomonadati</taxon>
        <taxon>Pseudomonadota</taxon>
        <taxon>Betaproteobacteria</taxon>
        <taxon>Burkholderiales</taxon>
        <taxon>Alcaligenaceae</taxon>
        <taxon>Corticimicrobacter</taxon>
    </lineage>
</organism>
<dbReference type="PANTHER" id="PTHR33121">
    <property type="entry name" value="CYCLIC DI-GMP PHOSPHODIESTERASE PDEF"/>
    <property type="match status" value="1"/>
</dbReference>
<proteinExistence type="predicted"/>
<sequence>MQLDIPAPVDTGHSVADIILNRLLVPHFQPIVDMVRHAISGYESLIRGIAPSPLQQPATLFSEARRQGIHADLELACAQLALQRYCDQQQPARLFLNMSSSALSEQWRRHGDALPEIIRQQQSLPAEKIVIEITEEDAAEEQGMLLQRALASLRAHGMLLAIDDYGSGRNCLRFWDQIQPEIVKIDRYFFNGIGQNEKKQKLVQSILAIGNSMGTQIVAEGIETEQDLLVTRELGIRYVQGWFLGYPSPQAIQTLPGHIQEKLENIALKRTTIQPYHATVHNLRICAPAVRLETDTNDHLHKLFIDNPGLHAAAIINAEDRPVGIVNRRDFSEHYAQQFIRELYGRKSCSQFMNGNPVLVDGSTTIESLSHLLISKDQRYLVDGFIITHQGRYDGLGTGEALVKEVTEKRIEAARYANPLTSLPGNIPISHHIASQLDQEQSFVTAYCDLNNFKPFNDVYGYWRGDDMIRLCAEVIKSHCNPQQDFIGHVGGDDFIIVFGSSNWEQRAHSIINDFNLRAQRLYDHEDQARGGIEAEDRHGINRFFPFVSLGMGAVYVDPTQGDRIQPQDIASAAARVKHRVKKENLDLVVESCLMPVTS</sequence>
<dbReference type="InterPro" id="IPR001633">
    <property type="entry name" value="EAL_dom"/>
</dbReference>
<reference evidence="4" key="1">
    <citation type="submission" date="2018-05" db="EMBL/GenBank/DDBJ databases">
        <authorList>
            <person name="Li Y."/>
        </authorList>
    </citation>
    <scope>NUCLEOTIDE SEQUENCE [LARGE SCALE GENOMIC DNA]</scope>
    <source>
        <strain evidence="4">3d-2-2</strain>
    </source>
</reference>